<gene>
    <name evidence="5" type="ORF">GUITHDRAFT_135919</name>
</gene>
<evidence type="ECO:0000256" key="1">
    <source>
        <dbReference type="ARBA" id="ARBA00022723"/>
    </source>
</evidence>
<dbReference type="InterPro" id="IPR001781">
    <property type="entry name" value="Znf_LIM"/>
</dbReference>
<accession>L1JNJ6</accession>
<reference evidence="5 7" key="1">
    <citation type="journal article" date="2012" name="Nature">
        <title>Algal genomes reveal evolutionary mosaicism and the fate of nucleomorphs.</title>
        <authorList>
            <consortium name="DOE Joint Genome Institute"/>
            <person name="Curtis B.A."/>
            <person name="Tanifuji G."/>
            <person name="Burki F."/>
            <person name="Gruber A."/>
            <person name="Irimia M."/>
            <person name="Maruyama S."/>
            <person name="Arias M.C."/>
            <person name="Ball S.G."/>
            <person name="Gile G.H."/>
            <person name="Hirakawa Y."/>
            <person name="Hopkins J.F."/>
            <person name="Kuo A."/>
            <person name="Rensing S.A."/>
            <person name="Schmutz J."/>
            <person name="Symeonidi A."/>
            <person name="Elias M."/>
            <person name="Eveleigh R.J."/>
            <person name="Herman E.K."/>
            <person name="Klute M.J."/>
            <person name="Nakayama T."/>
            <person name="Obornik M."/>
            <person name="Reyes-Prieto A."/>
            <person name="Armbrust E.V."/>
            <person name="Aves S.J."/>
            <person name="Beiko R.G."/>
            <person name="Coutinho P."/>
            <person name="Dacks J.B."/>
            <person name="Durnford D.G."/>
            <person name="Fast N.M."/>
            <person name="Green B.R."/>
            <person name="Grisdale C.J."/>
            <person name="Hempel F."/>
            <person name="Henrissat B."/>
            <person name="Hoppner M.P."/>
            <person name="Ishida K."/>
            <person name="Kim E."/>
            <person name="Koreny L."/>
            <person name="Kroth P.G."/>
            <person name="Liu Y."/>
            <person name="Malik S.B."/>
            <person name="Maier U.G."/>
            <person name="McRose D."/>
            <person name="Mock T."/>
            <person name="Neilson J.A."/>
            <person name="Onodera N.T."/>
            <person name="Poole A.M."/>
            <person name="Pritham E.J."/>
            <person name="Richards T.A."/>
            <person name="Rocap G."/>
            <person name="Roy S.W."/>
            <person name="Sarai C."/>
            <person name="Schaack S."/>
            <person name="Shirato S."/>
            <person name="Slamovits C.H."/>
            <person name="Spencer D.F."/>
            <person name="Suzuki S."/>
            <person name="Worden A.Z."/>
            <person name="Zauner S."/>
            <person name="Barry K."/>
            <person name="Bell C."/>
            <person name="Bharti A.K."/>
            <person name="Crow J.A."/>
            <person name="Grimwood J."/>
            <person name="Kramer R."/>
            <person name="Lindquist E."/>
            <person name="Lucas S."/>
            <person name="Salamov A."/>
            <person name="McFadden G.I."/>
            <person name="Lane C.E."/>
            <person name="Keeling P.J."/>
            <person name="Gray M.W."/>
            <person name="Grigoriev I.V."/>
            <person name="Archibald J.M."/>
        </authorList>
    </citation>
    <scope>NUCLEOTIDE SEQUENCE</scope>
    <source>
        <strain evidence="5 7">CCMP2712</strain>
    </source>
</reference>
<dbReference type="EnsemblProtists" id="EKX49760">
    <property type="protein sequence ID" value="EKX49760"/>
    <property type="gene ID" value="GUITHDRAFT_135919"/>
</dbReference>
<evidence type="ECO:0000256" key="2">
    <source>
        <dbReference type="ARBA" id="ARBA00022833"/>
    </source>
</evidence>
<dbReference type="eggNOG" id="KOG1703">
    <property type="taxonomic scope" value="Eukaryota"/>
</dbReference>
<dbReference type="KEGG" id="gtt:GUITHDRAFT_135919"/>
<reference evidence="7" key="2">
    <citation type="submission" date="2012-11" db="EMBL/GenBank/DDBJ databases">
        <authorList>
            <person name="Kuo A."/>
            <person name="Curtis B.A."/>
            <person name="Tanifuji G."/>
            <person name="Burki F."/>
            <person name="Gruber A."/>
            <person name="Irimia M."/>
            <person name="Maruyama S."/>
            <person name="Arias M.C."/>
            <person name="Ball S.G."/>
            <person name="Gile G.H."/>
            <person name="Hirakawa Y."/>
            <person name="Hopkins J.F."/>
            <person name="Rensing S.A."/>
            <person name="Schmutz J."/>
            <person name="Symeonidi A."/>
            <person name="Elias M."/>
            <person name="Eveleigh R.J."/>
            <person name="Herman E.K."/>
            <person name="Klute M.J."/>
            <person name="Nakayama T."/>
            <person name="Obornik M."/>
            <person name="Reyes-Prieto A."/>
            <person name="Armbrust E.V."/>
            <person name="Aves S.J."/>
            <person name="Beiko R.G."/>
            <person name="Coutinho P."/>
            <person name="Dacks J.B."/>
            <person name="Durnford D.G."/>
            <person name="Fast N.M."/>
            <person name="Green B.R."/>
            <person name="Grisdale C."/>
            <person name="Hempe F."/>
            <person name="Henrissat B."/>
            <person name="Hoppner M.P."/>
            <person name="Ishida K.-I."/>
            <person name="Kim E."/>
            <person name="Koreny L."/>
            <person name="Kroth P.G."/>
            <person name="Liu Y."/>
            <person name="Malik S.-B."/>
            <person name="Maier U.G."/>
            <person name="McRose D."/>
            <person name="Mock T."/>
            <person name="Neilson J.A."/>
            <person name="Onodera N.T."/>
            <person name="Poole A.M."/>
            <person name="Pritham E.J."/>
            <person name="Richards T.A."/>
            <person name="Rocap G."/>
            <person name="Roy S.W."/>
            <person name="Sarai C."/>
            <person name="Schaack S."/>
            <person name="Shirato S."/>
            <person name="Slamovits C.H."/>
            <person name="Spencer D.F."/>
            <person name="Suzuki S."/>
            <person name="Worden A.Z."/>
            <person name="Zauner S."/>
            <person name="Barry K."/>
            <person name="Bell C."/>
            <person name="Bharti A.K."/>
            <person name="Crow J.A."/>
            <person name="Grimwood J."/>
            <person name="Kramer R."/>
            <person name="Lindquist E."/>
            <person name="Lucas S."/>
            <person name="Salamov A."/>
            <person name="McFadden G.I."/>
            <person name="Lane C.E."/>
            <person name="Keeling P.J."/>
            <person name="Gray M.W."/>
            <person name="Grigoriev I.V."/>
            <person name="Archibald J.M."/>
        </authorList>
    </citation>
    <scope>NUCLEOTIDE SEQUENCE</scope>
    <source>
        <strain evidence="7">CCMP2712</strain>
    </source>
</reference>
<dbReference type="PaxDb" id="55529-EKX49760"/>
<feature type="domain" description="LIM zinc-binding" evidence="4">
    <location>
        <begin position="35"/>
        <end position="124"/>
    </location>
</feature>
<evidence type="ECO:0000313" key="7">
    <source>
        <dbReference type="Proteomes" id="UP000011087"/>
    </source>
</evidence>
<dbReference type="GO" id="GO:0046872">
    <property type="term" value="F:metal ion binding"/>
    <property type="evidence" value="ECO:0007669"/>
    <property type="project" value="UniProtKB-KW"/>
</dbReference>
<name>L1JNJ6_GUITC</name>
<dbReference type="OrthoDB" id="1112565at2759"/>
<dbReference type="Pfam" id="PF12315">
    <property type="entry name" value="DA1-like"/>
    <property type="match status" value="1"/>
</dbReference>
<dbReference type="SMART" id="SM00132">
    <property type="entry name" value="LIM"/>
    <property type="match status" value="4"/>
</dbReference>
<dbReference type="Pfam" id="PF00412">
    <property type="entry name" value="LIM"/>
    <property type="match status" value="2"/>
</dbReference>
<dbReference type="HOGENOM" id="CLU_015906_0_0_1"/>
<sequence length="461" mass="52690">MTSLRCSLCHAQIEGSYLKKDGKAYCSKHKDQLLEKCTKCLKPIKDRYLKVGNGEMYHPDCLCCEVCGKAFQDSKFTIFNGKRIHPTCLRCCVPGCEATLDINGFRQEEGKPYCQKHYDEKFTKKCEFCGNYLRKEFILVGVADKPGSKTQKKRACHECFKCVQCGMSLEKQKFFVHEGDFFCEKDYQTKVSPKCMVCSKYVESFIQHESGEVYCENDYHANPVCFSCARLVFGTRKHALDLPDGRVICERCNQDAVWKSEDAAAPFRKAKQFLADVLGIADKEIDSVSLRFVERSDVAALRGEHSRSVHETQVTDKKSYTMGTTIIVEETENDEIVSRQVEGINLLSGQTAMQLTSTLVHELMHVYLFSRRFGKLDPLVEEGICELAAFLWLDKFAPEGMERSMRLNQRLFNSSKVYKAGLAASQKRFKELNGDKDVKAVFQKILNEVKELRTFRDIELV</sequence>
<protein>
    <recommendedName>
        <fullName evidence="4">LIM zinc-binding domain-containing protein</fullName>
    </recommendedName>
</protein>
<keyword evidence="3" id="KW-0440">LIM domain</keyword>
<evidence type="ECO:0000256" key="3">
    <source>
        <dbReference type="PROSITE-ProRule" id="PRU00125"/>
    </source>
</evidence>
<dbReference type="InterPro" id="IPR022087">
    <property type="entry name" value="DA1-like_dom"/>
</dbReference>
<dbReference type="Gene3D" id="2.10.110.10">
    <property type="entry name" value="Cysteine Rich Protein"/>
    <property type="match status" value="3"/>
</dbReference>
<keyword evidence="1 3" id="KW-0479">Metal-binding</keyword>
<dbReference type="SUPFAM" id="SSF57716">
    <property type="entry name" value="Glucocorticoid receptor-like (DNA-binding domain)"/>
    <property type="match status" value="3"/>
</dbReference>
<dbReference type="GeneID" id="17306463"/>
<organism evidence="5">
    <name type="scientific">Guillardia theta (strain CCMP2712)</name>
    <name type="common">Cryptophyte</name>
    <dbReference type="NCBI Taxonomy" id="905079"/>
    <lineage>
        <taxon>Eukaryota</taxon>
        <taxon>Cryptophyceae</taxon>
        <taxon>Pyrenomonadales</taxon>
        <taxon>Geminigeraceae</taxon>
        <taxon>Guillardia</taxon>
    </lineage>
</organism>
<reference evidence="6" key="3">
    <citation type="submission" date="2015-06" db="UniProtKB">
        <authorList>
            <consortium name="EnsemblProtists"/>
        </authorList>
    </citation>
    <scope>IDENTIFICATION</scope>
</reference>
<dbReference type="CDD" id="cd08368">
    <property type="entry name" value="LIM"/>
    <property type="match status" value="3"/>
</dbReference>
<dbReference type="AlphaFoldDB" id="L1JNJ6"/>
<evidence type="ECO:0000259" key="4">
    <source>
        <dbReference type="PROSITE" id="PS50023"/>
    </source>
</evidence>
<dbReference type="InterPro" id="IPR045218">
    <property type="entry name" value="DA1-like"/>
</dbReference>
<proteinExistence type="predicted"/>
<dbReference type="Proteomes" id="UP000011087">
    <property type="component" value="Unassembled WGS sequence"/>
</dbReference>
<dbReference type="GO" id="GO:0043130">
    <property type="term" value="F:ubiquitin binding"/>
    <property type="evidence" value="ECO:0007669"/>
    <property type="project" value="TreeGrafter"/>
</dbReference>
<dbReference type="PANTHER" id="PTHR24209:SF7">
    <property type="entry name" value="PROTEIN DA1-RELATED 2"/>
    <property type="match status" value="1"/>
</dbReference>
<dbReference type="RefSeq" id="XP_005836740.1">
    <property type="nucleotide sequence ID" value="XM_005836683.1"/>
</dbReference>
<keyword evidence="2 3" id="KW-0862">Zinc</keyword>
<dbReference type="PROSITE" id="PS00478">
    <property type="entry name" value="LIM_DOMAIN_1"/>
    <property type="match status" value="1"/>
</dbReference>
<dbReference type="PANTHER" id="PTHR24209">
    <property type="entry name" value="PROTEIN DA1-RELATED 2"/>
    <property type="match status" value="1"/>
</dbReference>
<dbReference type="STRING" id="905079.L1JNJ6"/>
<evidence type="ECO:0000313" key="6">
    <source>
        <dbReference type="EnsemblProtists" id="EKX49760"/>
    </source>
</evidence>
<dbReference type="PROSITE" id="PS50023">
    <property type="entry name" value="LIM_DOMAIN_2"/>
    <property type="match status" value="1"/>
</dbReference>
<evidence type="ECO:0000313" key="5">
    <source>
        <dbReference type="EMBL" id="EKX49760.1"/>
    </source>
</evidence>
<dbReference type="OMA" id="HEATHAF"/>
<dbReference type="EMBL" id="JH992981">
    <property type="protein sequence ID" value="EKX49760.1"/>
    <property type="molecule type" value="Genomic_DNA"/>
</dbReference>
<keyword evidence="7" id="KW-1185">Reference proteome</keyword>